<dbReference type="EMBL" id="HBIP01009753">
    <property type="protein sequence ID" value="CAE0490319.1"/>
    <property type="molecule type" value="Transcribed_RNA"/>
</dbReference>
<feature type="compositionally biased region" description="Polar residues" evidence="6">
    <location>
        <begin position="325"/>
        <end position="334"/>
    </location>
</feature>
<feature type="transmembrane region" description="Helical" evidence="7">
    <location>
        <begin position="379"/>
        <end position="400"/>
    </location>
</feature>
<feature type="region of interest" description="Disordered" evidence="6">
    <location>
        <begin position="91"/>
        <end position="128"/>
    </location>
</feature>
<comment type="similarity">
    <text evidence="5">Belongs to the major facilitator superfamily. Sodium/anion cotransporter (TC 2.A.1.14) family.</text>
</comment>
<feature type="transmembrane region" description="Helical" evidence="7">
    <location>
        <begin position="296"/>
        <end position="315"/>
    </location>
</feature>
<evidence type="ECO:0000256" key="2">
    <source>
        <dbReference type="ARBA" id="ARBA00022692"/>
    </source>
</evidence>
<keyword evidence="2 7" id="KW-0812">Transmembrane</keyword>
<keyword evidence="4 7" id="KW-0472">Membrane</keyword>
<feature type="compositionally biased region" description="Polar residues" evidence="6">
    <location>
        <begin position="109"/>
        <end position="127"/>
    </location>
</feature>
<sequence>MLRGSGGVPASGVPAPQLQQRVPFPCPAFPSLQGGSTQPPCFLSSRVHSSRRYTASASAWSKSHQLLDGGAQVHPKQPHFHPLVLRRRQEPGTSGRMVGKAASADGSFAQPSDDSSNLQGSNASKQQPLLGMGMPHRWKVVIMMAVAFVLCNMDKVNMSVAVIPMAHELGWSALDRGLVSSSFFWGYTATQLPGGYIATQIGGTKVLAAGVALWSFGTFIAPPAAQMGILWLCASRALVGLGEGVAPSAATTVLARLMPSTERARAVSLVWGGLDVGSAVGLLLSGPLIRCFGWPSVFYLFACLGLIWCCFWPVVKKDGDKQLNASPVEPQQSPSSTGAAAAASSKSSSTNSIDTNNGNGNGNSNKSVPWGAMFRSSPVWAVTCAHFCFNWGYYTLLAWLPSYFELALGLNVEKSSILTLIPYVAMIAMMPLVGPIADRMVERGMPLTRVRKICQGIAFLGPAACMVGCALLTPYAIKSTAAAAATQTAGAGVLSIANPTIIVLVLLMSAAFALSAWSRAGLYCNHQDLSPQYAGALLGITNTAGALPGVLGVTAAGYLLDATSSWALALFYPAAACQLFGAIMYTIFASSERQPWS</sequence>
<organism evidence="9">
    <name type="scientific">Dunaliella tertiolecta</name>
    <name type="common">Green alga</name>
    <dbReference type="NCBI Taxonomy" id="3047"/>
    <lineage>
        <taxon>Eukaryota</taxon>
        <taxon>Viridiplantae</taxon>
        <taxon>Chlorophyta</taxon>
        <taxon>core chlorophytes</taxon>
        <taxon>Chlorophyceae</taxon>
        <taxon>CS clade</taxon>
        <taxon>Chlamydomonadales</taxon>
        <taxon>Dunaliellaceae</taxon>
        <taxon>Dunaliella</taxon>
    </lineage>
</organism>
<feature type="transmembrane region" description="Helical" evidence="7">
    <location>
        <begin position="489"/>
        <end position="514"/>
    </location>
</feature>
<comment type="subcellular location">
    <subcellularLocation>
        <location evidence="1">Membrane</location>
        <topology evidence="1">Multi-pass membrane protein</topology>
    </subcellularLocation>
</comment>
<dbReference type="InterPro" id="IPR044777">
    <property type="entry name" value="SLC17A9-like"/>
</dbReference>
<dbReference type="PANTHER" id="PTHR11662">
    <property type="entry name" value="SOLUTE CARRIER FAMILY 17"/>
    <property type="match status" value="1"/>
</dbReference>
<dbReference type="Pfam" id="PF07690">
    <property type="entry name" value="MFS_1"/>
    <property type="match status" value="1"/>
</dbReference>
<dbReference type="PROSITE" id="PS50850">
    <property type="entry name" value="MFS"/>
    <property type="match status" value="1"/>
</dbReference>
<dbReference type="GO" id="GO:0005315">
    <property type="term" value="F:phosphate transmembrane transporter activity"/>
    <property type="evidence" value="ECO:0007669"/>
    <property type="project" value="UniProtKB-ARBA"/>
</dbReference>
<dbReference type="GO" id="GO:0016020">
    <property type="term" value="C:membrane"/>
    <property type="evidence" value="ECO:0007669"/>
    <property type="project" value="UniProtKB-SubCell"/>
</dbReference>
<dbReference type="InterPro" id="IPR036259">
    <property type="entry name" value="MFS_trans_sf"/>
</dbReference>
<dbReference type="AlphaFoldDB" id="A0A7S3VKY0"/>
<accession>A0A7S3VKY0</accession>
<dbReference type="FunFam" id="1.20.1250.20:FF:000272">
    <property type="entry name" value="Probable anion transporter 6, chloroplastic"/>
    <property type="match status" value="1"/>
</dbReference>
<dbReference type="InterPro" id="IPR020846">
    <property type="entry name" value="MFS_dom"/>
</dbReference>
<feature type="transmembrane region" description="Helical" evidence="7">
    <location>
        <begin position="566"/>
        <end position="588"/>
    </location>
</feature>
<gene>
    <name evidence="9" type="ORF">DTER00134_LOCUS5391</name>
</gene>
<feature type="transmembrane region" description="Helical" evidence="7">
    <location>
        <begin position="266"/>
        <end position="284"/>
    </location>
</feature>
<feature type="domain" description="Major facilitator superfamily (MFS) profile" evidence="8">
    <location>
        <begin position="140"/>
        <end position="593"/>
    </location>
</feature>
<feature type="compositionally biased region" description="Low complexity" evidence="6">
    <location>
        <begin position="335"/>
        <end position="364"/>
    </location>
</feature>
<dbReference type="InterPro" id="IPR011701">
    <property type="entry name" value="MFS"/>
</dbReference>
<feature type="transmembrane region" description="Helical" evidence="7">
    <location>
        <begin position="420"/>
        <end position="437"/>
    </location>
</feature>
<dbReference type="PANTHER" id="PTHR11662:SF243">
    <property type="entry name" value="ANION TRANSPORTER 6, CHLOROPLASTIC-RELATED"/>
    <property type="match status" value="1"/>
</dbReference>
<dbReference type="InterPro" id="IPR050382">
    <property type="entry name" value="MFS_Na/Anion_cotransporter"/>
</dbReference>
<name>A0A7S3VKY0_DUNTE</name>
<feature type="region of interest" description="Disordered" evidence="6">
    <location>
        <begin position="325"/>
        <end position="364"/>
    </location>
</feature>
<keyword evidence="3 7" id="KW-1133">Transmembrane helix</keyword>
<feature type="transmembrane region" description="Helical" evidence="7">
    <location>
        <begin position="535"/>
        <end position="560"/>
    </location>
</feature>
<protein>
    <recommendedName>
        <fullName evidence="8">Major facilitator superfamily (MFS) profile domain-containing protein</fullName>
    </recommendedName>
</protein>
<evidence type="ECO:0000256" key="6">
    <source>
        <dbReference type="SAM" id="MobiDB-lite"/>
    </source>
</evidence>
<evidence type="ECO:0000256" key="7">
    <source>
        <dbReference type="SAM" id="Phobius"/>
    </source>
</evidence>
<evidence type="ECO:0000256" key="1">
    <source>
        <dbReference type="ARBA" id="ARBA00004141"/>
    </source>
</evidence>
<reference evidence="9" key="1">
    <citation type="submission" date="2021-01" db="EMBL/GenBank/DDBJ databases">
        <authorList>
            <person name="Corre E."/>
            <person name="Pelletier E."/>
            <person name="Niang G."/>
            <person name="Scheremetjew M."/>
            <person name="Finn R."/>
            <person name="Kale V."/>
            <person name="Holt S."/>
            <person name="Cochrane G."/>
            <person name="Meng A."/>
            <person name="Brown T."/>
            <person name="Cohen L."/>
        </authorList>
    </citation>
    <scope>NUCLEOTIDE SEQUENCE</scope>
    <source>
        <strain evidence="9">CCMP1320</strain>
    </source>
</reference>
<evidence type="ECO:0000256" key="4">
    <source>
        <dbReference type="ARBA" id="ARBA00023136"/>
    </source>
</evidence>
<evidence type="ECO:0000256" key="3">
    <source>
        <dbReference type="ARBA" id="ARBA00022989"/>
    </source>
</evidence>
<evidence type="ECO:0000259" key="8">
    <source>
        <dbReference type="PROSITE" id="PS50850"/>
    </source>
</evidence>
<feature type="transmembrane region" description="Helical" evidence="7">
    <location>
        <begin position="457"/>
        <end position="477"/>
    </location>
</feature>
<dbReference type="SUPFAM" id="SSF103473">
    <property type="entry name" value="MFS general substrate transporter"/>
    <property type="match status" value="1"/>
</dbReference>
<proteinExistence type="inferred from homology"/>
<evidence type="ECO:0000256" key="5">
    <source>
        <dbReference type="ARBA" id="ARBA00024362"/>
    </source>
</evidence>
<dbReference type="Gene3D" id="1.20.1250.20">
    <property type="entry name" value="MFS general substrate transporter like domains"/>
    <property type="match status" value="2"/>
</dbReference>
<evidence type="ECO:0000313" key="9">
    <source>
        <dbReference type="EMBL" id="CAE0490319.1"/>
    </source>
</evidence>
<dbReference type="CDD" id="cd17380">
    <property type="entry name" value="MFS_SLC17A9_like"/>
    <property type="match status" value="1"/>
</dbReference>